<dbReference type="HOGENOM" id="CLU_3171492_0_0_10"/>
<dbReference type="Proteomes" id="UP000016630">
    <property type="component" value="Unassembled WGS sequence"/>
</dbReference>
<gene>
    <name evidence="1" type="ORF">HMPREF1555_01111</name>
</gene>
<evidence type="ECO:0000313" key="2">
    <source>
        <dbReference type="Proteomes" id="UP000016630"/>
    </source>
</evidence>
<dbReference type="EMBL" id="AWUW01000076">
    <property type="protein sequence ID" value="ERJ66532.1"/>
    <property type="molecule type" value="Genomic_DNA"/>
</dbReference>
<evidence type="ECO:0008006" key="3">
    <source>
        <dbReference type="Google" id="ProtNLM"/>
    </source>
</evidence>
<dbReference type="AlphaFoldDB" id="A0A0E2LQP8"/>
<organism evidence="1 2">
    <name type="scientific">Porphyromonas gingivalis F0570</name>
    <dbReference type="NCBI Taxonomy" id="1227271"/>
    <lineage>
        <taxon>Bacteria</taxon>
        <taxon>Pseudomonadati</taxon>
        <taxon>Bacteroidota</taxon>
        <taxon>Bacteroidia</taxon>
        <taxon>Bacteroidales</taxon>
        <taxon>Porphyromonadaceae</taxon>
        <taxon>Porphyromonas</taxon>
    </lineage>
</organism>
<reference evidence="1 2" key="1">
    <citation type="submission" date="2013-06" db="EMBL/GenBank/DDBJ databases">
        <authorList>
            <person name="Weinstock G."/>
            <person name="Sodergren E."/>
            <person name="Lobos E.A."/>
            <person name="Fulton L."/>
            <person name="Fulton R."/>
            <person name="Courtney L."/>
            <person name="Fronick C."/>
            <person name="O'Laughlin M."/>
            <person name="Godfrey J."/>
            <person name="Wilson R.M."/>
            <person name="Miner T."/>
            <person name="Farmer C."/>
            <person name="Delehaunty K."/>
            <person name="Cordes M."/>
            <person name="Minx P."/>
            <person name="Tomlinson C."/>
            <person name="Chen J."/>
            <person name="Wollam A."/>
            <person name="Pepin K.H."/>
            <person name="Bhonagiri V."/>
            <person name="Zhang X."/>
            <person name="Warren W."/>
            <person name="Mitreva M."/>
            <person name="Mardis E.R."/>
            <person name="Wilson R.K."/>
        </authorList>
    </citation>
    <scope>NUCLEOTIDE SEQUENCE [LARGE SCALE GENOMIC DNA]</scope>
    <source>
        <strain evidence="1 2">F0570</strain>
    </source>
</reference>
<evidence type="ECO:0000313" key="1">
    <source>
        <dbReference type="EMBL" id="ERJ66532.1"/>
    </source>
</evidence>
<proteinExistence type="predicted"/>
<protein>
    <recommendedName>
        <fullName evidence="3">Secretion system C-terminal sorting domain-containing protein</fullName>
    </recommendedName>
</protein>
<sequence length="47" mass="5341">MFLGSFILLSRTDVKLSIDVSDLGRGNYVVDMQCKGHRKISRLITKE</sequence>
<accession>A0A0E2LQP8</accession>
<comment type="caution">
    <text evidence="1">The sequence shown here is derived from an EMBL/GenBank/DDBJ whole genome shotgun (WGS) entry which is preliminary data.</text>
</comment>
<name>A0A0E2LQP8_PORGN</name>